<dbReference type="AlphaFoldDB" id="A0A8K1D629"/>
<evidence type="ECO:0000313" key="2">
    <source>
        <dbReference type="EMBL" id="TRZ04834.1"/>
    </source>
</evidence>
<proteinExistence type="predicted"/>
<gene>
    <name evidence="2" type="ORF">HGM15179_022273</name>
</gene>
<organism evidence="2 3">
    <name type="scientific">Zosterops borbonicus</name>
    <dbReference type="NCBI Taxonomy" id="364589"/>
    <lineage>
        <taxon>Eukaryota</taxon>
        <taxon>Metazoa</taxon>
        <taxon>Chordata</taxon>
        <taxon>Craniata</taxon>
        <taxon>Vertebrata</taxon>
        <taxon>Euteleostomi</taxon>
        <taxon>Archelosauria</taxon>
        <taxon>Archosauria</taxon>
        <taxon>Dinosauria</taxon>
        <taxon>Saurischia</taxon>
        <taxon>Theropoda</taxon>
        <taxon>Coelurosauria</taxon>
        <taxon>Aves</taxon>
        <taxon>Neognathae</taxon>
        <taxon>Neoaves</taxon>
        <taxon>Telluraves</taxon>
        <taxon>Australaves</taxon>
        <taxon>Passeriformes</taxon>
        <taxon>Sylvioidea</taxon>
        <taxon>Zosteropidae</taxon>
        <taxon>Zosterops</taxon>
    </lineage>
</organism>
<feature type="non-terminal residue" evidence="2">
    <location>
        <position position="1"/>
    </location>
</feature>
<accession>A0A8K1D629</accession>
<protein>
    <submittedName>
        <fullName evidence="2">Uncharacterized protein</fullName>
    </submittedName>
</protein>
<keyword evidence="3" id="KW-1185">Reference proteome</keyword>
<feature type="compositionally biased region" description="Basic and acidic residues" evidence="1">
    <location>
        <begin position="36"/>
        <end position="57"/>
    </location>
</feature>
<evidence type="ECO:0000313" key="3">
    <source>
        <dbReference type="Proteomes" id="UP000796761"/>
    </source>
</evidence>
<dbReference type="EMBL" id="SWJQ01010191">
    <property type="protein sequence ID" value="TRZ04834.1"/>
    <property type="molecule type" value="Genomic_DNA"/>
</dbReference>
<evidence type="ECO:0000256" key="1">
    <source>
        <dbReference type="SAM" id="MobiDB-lite"/>
    </source>
</evidence>
<feature type="region of interest" description="Disordered" evidence="1">
    <location>
        <begin position="33"/>
        <end position="89"/>
    </location>
</feature>
<sequence>IATTRKLTVHLRPPASCDLEVTLQGIKLILTVTEYSPEHEVRGQRDTGDTGDNRRGQEGQGGDQEGREGGLRVTRRGHEGQGVTRRDKR</sequence>
<comment type="caution">
    <text evidence="2">The sequence shown here is derived from an EMBL/GenBank/DDBJ whole genome shotgun (WGS) entry which is preliminary data.</text>
</comment>
<reference evidence="2" key="1">
    <citation type="submission" date="2019-04" db="EMBL/GenBank/DDBJ databases">
        <title>Genome assembly of Zosterops borbonicus 15179.</title>
        <authorList>
            <person name="Leroy T."/>
            <person name="Anselmetti Y."/>
            <person name="Tilak M.-K."/>
            <person name="Nabholz B."/>
        </authorList>
    </citation>
    <scope>NUCLEOTIDE SEQUENCE</scope>
    <source>
        <strain evidence="2">HGM_15179</strain>
        <tissue evidence="2">Muscle</tissue>
    </source>
</reference>
<dbReference type="Proteomes" id="UP000796761">
    <property type="component" value="Unassembled WGS sequence"/>
</dbReference>
<dbReference type="OrthoDB" id="5965083at2759"/>
<name>A0A8K1D629_9PASS</name>